<dbReference type="Gene3D" id="3.40.630.30">
    <property type="match status" value="1"/>
</dbReference>
<evidence type="ECO:0000313" key="1">
    <source>
        <dbReference type="EMBL" id="BDP41305.1"/>
    </source>
</evidence>
<dbReference type="Proteomes" id="UP001064971">
    <property type="component" value="Chromosome"/>
</dbReference>
<dbReference type="SUPFAM" id="SSF55729">
    <property type="entry name" value="Acyl-CoA N-acyltransferases (Nat)"/>
    <property type="match status" value="1"/>
</dbReference>
<dbReference type="RefSeq" id="WP_264777083.1">
    <property type="nucleotide sequence ID" value="NZ_AP026560.1"/>
</dbReference>
<gene>
    <name evidence="1" type="ORF">DAETH_12740</name>
</gene>
<keyword evidence="2" id="KW-1185">Reference proteome</keyword>
<dbReference type="InterPro" id="IPR016181">
    <property type="entry name" value="Acyl_CoA_acyltransferase"/>
</dbReference>
<name>A0ABN6RD50_9DEIO</name>
<proteinExistence type="predicted"/>
<evidence type="ECO:0008006" key="3">
    <source>
        <dbReference type="Google" id="ProtNLM"/>
    </source>
</evidence>
<evidence type="ECO:0000313" key="2">
    <source>
        <dbReference type="Proteomes" id="UP001064971"/>
    </source>
</evidence>
<organism evidence="1 2">
    <name type="scientific">Deinococcus aetherius</name>
    <dbReference type="NCBI Taxonomy" id="200252"/>
    <lineage>
        <taxon>Bacteria</taxon>
        <taxon>Thermotogati</taxon>
        <taxon>Deinococcota</taxon>
        <taxon>Deinococci</taxon>
        <taxon>Deinococcales</taxon>
        <taxon>Deinococcaceae</taxon>
        <taxon>Deinococcus</taxon>
    </lineage>
</organism>
<protein>
    <recommendedName>
        <fullName evidence="3">GCN5-related N-acetyltransferase</fullName>
    </recommendedName>
</protein>
<sequence length="314" mass="34517">MSTLPTAADLAIFSLAAQHPLTRGWVDDPTRLALLTEEHAFDLQLATDLDLARQRAEFLDVGQPPEAFLNRWEEVGPDLGAMLSIRFEGLDREKPFVDASVTSRPLTAADLPVLMTTGLDVFGAFRPGRLRIWSAAPMDRWTAEVPGARPDRRVLAEPLRELQECKVPDDLTLRPTRDLTHYADAVTAYAAVDAEHPSHVGQARIMDEDDLREVIEAGTMFDVIWRDQWSGYVGALPKPKHGLPTYSIQEMLLAPHARGHGLGPHLSILLARALPDGGRVLLGTIHGENRGARGAALRAGRHDVGGWTWVPLPT</sequence>
<reference evidence="1" key="1">
    <citation type="submission" date="2022-07" db="EMBL/GenBank/DDBJ databases">
        <title>Complete Genome Sequence of the Radioresistant Bacterium Deinococcus aetherius ST0316, Isolated from the Air Dust collected in Lower Stratosphere above Japan.</title>
        <authorList>
            <person name="Satoh K."/>
            <person name="Hagiwara K."/>
            <person name="Katsumata K."/>
            <person name="Kubo A."/>
            <person name="Yokobori S."/>
            <person name="Yamagishi A."/>
            <person name="Oono Y."/>
            <person name="Narumi I."/>
        </authorList>
    </citation>
    <scope>NUCLEOTIDE SEQUENCE</scope>
    <source>
        <strain evidence="1">ST0316</strain>
    </source>
</reference>
<dbReference type="EMBL" id="AP026560">
    <property type="protein sequence ID" value="BDP41305.1"/>
    <property type="molecule type" value="Genomic_DNA"/>
</dbReference>
<accession>A0ABN6RD50</accession>